<dbReference type="AlphaFoldDB" id="A3ZR33"/>
<reference evidence="1 2" key="1">
    <citation type="submission" date="2006-02" db="EMBL/GenBank/DDBJ databases">
        <authorList>
            <person name="Amann R."/>
            <person name="Ferriera S."/>
            <person name="Johnson J."/>
            <person name="Kravitz S."/>
            <person name="Halpern A."/>
            <person name="Remington K."/>
            <person name="Beeson K."/>
            <person name="Tran B."/>
            <person name="Rogers Y.-H."/>
            <person name="Friedman R."/>
            <person name="Venter J.C."/>
        </authorList>
    </citation>
    <scope>NUCLEOTIDE SEQUENCE [LARGE SCALE GENOMIC DNA]</scope>
    <source>
        <strain evidence="1 2">DSM 3645</strain>
    </source>
</reference>
<name>A3ZR33_9BACT</name>
<organism evidence="1 2">
    <name type="scientific">Blastopirellula marina DSM 3645</name>
    <dbReference type="NCBI Taxonomy" id="314230"/>
    <lineage>
        <taxon>Bacteria</taxon>
        <taxon>Pseudomonadati</taxon>
        <taxon>Planctomycetota</taxon>
        <taxon>Planctomycetia</taxon>
        <taxon>Pirellulales</taxon>
        <taxon>Pirellulaceae</taxon>
        <taxon>Blastopirellula</taxon>
    </lineage>
</organism>
<dbReference type="EMBL" id="AANZ01000006">
    <property type="protein sequence ID" value="EAQ81126.1"/>
    <property type="molecule type" value="Genomic_DNA"/>
</dbReference>
<comment type="caution">
    <text evidence="1">The sequence shown here is derived from an EMBL/GenBank/DDBJ whole genome shotgun (WGS) entry which is preliminary data.</text>
</comment>
<sequence length="41" mass="4506">MEVAVFRIKRTLERCASKGKRLAIPARIEVANRIPSLALAG</sequence>
<dbReference type="STRING" id="314230.DSM3645_21182"/>
<gene>
    <name evidence="1" type="ORF">DSM3645_21182</name>
</gene>
<evidence type="ECO:0000313" key="2">
    <source>
        <dbReference type="Proteomes" id="UP000004358"/>
    </source>
</evidence>
<evidence type="ECO:0000313" key="1">
    <source>
        <dbReference type="EMBL" id="EAQ81126.1"/>
    </source>
</evidence>
<protein>
    <submittedName>
        <fullName evidence="1">Uncharacterized protein</fullName>
    </submittedName>
</protein>
<dbReference type="HOGENOM" id="CLU_3266476_0_0_0"/>
<accession>A3ZR33</accession>
<proteinExistence type="predicted"/>
<dbReference type="Proteomes" id="UP000004358">
    <property type="component" value="Unassembled WGS sequence"/>
</dbReference>